<dbReference type="GO" id="GO:0007059">
    <property type="term" value="P:chromosome segregation"/>
    <property type="evidence" value="ECO:0007669"/>
    <property type="project" value="TreeGrafter"/>
</dbReference>
<evidence type="ECO:0000259" key="1">
    <source>
        <dbReference type="Pfam" id="PF17762"/>
    </source>
</evidence>
<dbReference type="Gene3D" id="1.10.10.2830">
    <property type="match status" value="1"/>
</dbReference>
<dbReference type="AlphaFoldDB" id="A0A1G5PGC5"/>
<name>A0A1G5PGC5_9PSED</name>
<protein>
    <submittedName>
        <fullName evidence="2">Chromosome partitioning protein, ParB family</fullName>
    </submittedName>
</protein>
<reference evidence="3" key="1">
    <citation type="submission" date="2016-10" db="EMBL/GenBank/DDBJ databases">
        <authorList>
            <person name="de Groot N.N."/>
        </authorList>
    </citation>
    <scope>NUCLEOTIDE SEQUENCE [LARGE SCALE GENOMIC DNA]</scope>
    <source>
        <strain evidence="3">DSM 15758</strain>
    </source>
</reference>
<organism evidence="2 3">
    <name type="scientific">Pseudomonas oryzihabitans</name>
    <dbReference type="NCBI Taxonomy" id="47885"/>
    <lineage>
        <taxon>Bacteria</taxon>
        <taxon>Pseudomonadati</taxon>
        <taxon>Pseudomonadota</taxon>
        <taxon>Gammaproteobacteria</taxon>
        <taxon>Pseudomonadales</taxon>
        <taxon>Pseudomonadaceae</taxon>
        <taxon>Pseudomonas</taxon>
    </lineage>
</organism>
<dbReference type="Pfam" id="PF17762">
    <property type="entry name" value="HTH_ParB"/>
    <property type="match status" value="1"/>
</dbReference>
<dbReference type="OrthoDB" id="6197524at2"/>
<dbReference type="SUPFAM" id="SSF109709">
    <property type="entry name" value="KorB DNA-binding domain-like"/>
    <property type="match status" value="1"/>
</dbReference>
<accession>A0A1G5PGC5</accession>
<dbReference type="PANTHER" id="PTHR33375:SF1">
    <property type="entry name" value="CHROMOSOME-PARTITIONING PROTEIN PARB-RELATED"/>
    <property type="match status" value="1"/>
</dbReference>
<evidence type="ECO:0000313" key="3">
    <source>
        <dbReference type="Proteomes" id="UP000183046"/>
    </source>
</evidence>
<dbReference type="RefSeq" id="WP_074585271.1">
    <property type="nucleotide sequence ID" value="NZ_FMWB01000027.1"/>
</dbReference>
<dbReference type="Proteomes" id="UP000183046">
    <property type="component" value="Unassembled WGS sequence"/>
</dbReference>
<feature type="domain" description="ParB/Spo0J HTH" evidence="1">
    <location>
        <begin position="140"/>
        <end position="218"/>
    </location>
</feature>
<dbReference type="GO" id="GO:0005694">
    <property type="term" value="C:chromosome"/>
    <property type="evidence" value="ECO:0007669"/>
    <property type="project" value="TreeGrafter"/>
</dbReference>
<dbReference type="PANTHER" id="PTHR33375">
    <property type="entry name" value="CHROMOSOME-PARTITIONING PROTEIN PARB-RELATED"/>
    <property type="match status" value="1"/>
</dbReference>
<sequence>MTDSQAPIEPVKRSINSLTAFCKAIGATNPEVVGSATQTWLDPAILEEDPRCAMRIYDSPKVQAHIESLVEAWMDNDHIPMVEVQVVDGRCYIRKGVCRIRAAMIARERGAMIKRVEVYEARGLTSPIVRALTADQRLPLTQIERAHGYQKLVDEGWTTEAIGKAIKLSGAHVRESLRLLRLPESIQQLIDQGVIKAHTALDVARAHPSDAERLILEAYHNQVALLAKEAVANGGIEGGGQAPGTPAPNRPVRLTERDIGRPTRRIGKRFVSQMASTITGFSERLRATAVPNVAQGTVAVEIPQADYEAFLKLSDEAAAHIAKVEEKVEIGAGHQIDVRTAAPSATRH</sequence>
<dbReference type="InterPro" id="IPR041468">
    <property type="entry name" value="HTH_ParB/Spo0J"/>
</dbReference>
<evidence type="ECO:0000313" key="2">
    <source>
        <dbReference type="EMBL" id="SCZ48565.1"/>
    </source>
</evidence>
<gene>
    <name evidence="2" type="ORF">SAMN05216279_12735</name>
</gene>
<dbReference type="EMBL" id="FMWB01000027">
    <property type="protein sequence ID" value="SCZ48565.1"/>
    <property type="molecule type" value="Genomic_DNA"/>
</dbReference>
<comment type="caution">
    <text evidence="2">The sequence shown here is derived from an EMBL/GenBank/DDBJ whole genome shotgun (WGS) entry which is preliminary data.</text>
</comment>
<dbReference type="InterPro" id="IPR050336">
    <property type="entry name" value="Chromosome_partition/occlusion"/>
</dbReference>
<proteinExistence type="predicted"/>